<feature type="domain" description="GDNF/GAS1" evidence="8">
    <location>
        <begin position="121"/>
        <end position="197"/>
    </location>
</feature>
<evidence type="ECO:0000256" key="6">
    <source>
        <dbReference type="SAM" id="MobiDB-lite"/>
    </source>
</evidence>
<dbReference type="EMBL" id="BEZZ01000070">
    <property type="protein sequence ID" value="GCC24907.1"/>
    <property type="molecule type" value="Genomic_DNA"/>
</dbReference>
<dbReference type="SMART" id="SM00907">
    <property type="entry name" value="GDNF"/>
    <property type="match status" value="2"/>
</dbReference>
<dbReference type="InterPro" id="IPR016017">
    <property type="entry name" value="GDNF/GAS1"/>
</dbReference>
<keyword evidence="3" id="KW-0732">Signal</keyword>
<evidence type="ECO:0000313" key="10">
    <source>
        <dbReference type="Proteomes" id="UP000287033"/>
    </source>
</evidence>
<evidence type="ECO:0000256" key="2">
    <source>
        <dbReference type="ARBA" id="ARBA00022475"/>
    </source>
</evidence>
<dbReference type="PANTHER" id="PTHR16840">
    <property type="entry name" value="GROWTH ARREST-SPECIFIC PROTEIN 1"/>
    <property type="match status" value="1"/>
</dbReference>
<dbReference type="PANTHER" id="PTHR16840:SF3">
    <property type="entry name" value="GROWTH ARREST-SPECIFIC PROTEIN 1"/>
    <property type="match status" value="1"/>
</dbReference>
<keyword evidence="10" id="KW-1185">Reference proteome</keyword>
<keyword evidence="5" id="KW-0325">Glycoprotein</keyword>
<feature type="region of interest" description="Disordered" evidence="6">
    <location>
        <begin position="1"/>
        <end position="30"/>
    </location>
</feature>
<feature type="transmembrane region" description="Helical" evidence="7">
    <location>
        <begin position="346"/>
        <end position="363"/>
    </location>
</feature>
<name>A0A401S3C5_CHIPU</name>
<comment type="caution">
    <text evidence="9">The sequence shown here is derived from an EMBL/GenBank/DDBJ whole genome shotgun (WGS) entry which is preliminary data.</text>
</comment>
<dbReference type="AlphaFoldDB" id="A0A401S3C5"/>
<feature type="domain" description="GDNF/GAS1" evidence="8">
    <location>
        <begin position="210"/>
        <end position="287"/>
    </location>
</feature>
<evidence type="ECO:0000259" key="8">
    <source>
        <dbReference type="SMART" id="SM00907"/>
    </source>
</evidence>
<feature type="transmembrane region" description="Helical" evidence="7">
    <location>
        <begin position="89"/>
        <end position="110"/>
    </location>
</feature>
<evidence type="ECO:0000256" key="4">
    <source>
        <dbReference type="ARBA" id="ARBA00023136"/>
    </source>
</evidence>
<dbReference type="Proteomes" id="UP000287033">
    <property type="component" value="Unassembled WGS sequence"/>
</dbReference>
<keyword evidence="7" id="KW-0812">Transmembrane</keyword>
<sequence length="364" mass="41071">MQIWSLQASSQRAISHSPWPRDSDNRRTPERQDGVVLTVRLVTIAVDHCDSLSVARQWAGRVWSQEPIVSRGPERVGGQTPKLSDTKTMASLAALIRVGSHFLVCFLLVFSNSRALVRRICWQAIVQCQVEQDCSFAYDQYIEACRSVLSLETRRCPSHCLSALIHLNHTQNGPMLENCDCLQDELCKRTKRAIEPCLPRTRNRDGVMGCTEARLQCETDPQCNNAMRRYLQNCGKLFNGIKCTDQCREVIESMLVIPKALLLKECVCDGADRPICEAIKDNMARLCFFGPEHSSGSSGSDMEPDDYWDYEEDPGDNVISYDDENRDTYRYSTSARSSCNFPVPNVLTLMASILLLLLLVLGYK</sequence>
<dbReference type="OrthoDB" id="5950623at2759"/>
<dbReference type="GO" id="GO:0051726">
    <property type="term" value="P:regulation of cell cycle"/>
    <property type="evidence" value="ECO:0007669"/>
    <property type="project" value="InterPro"/>
</dbReference>
<dbReference type="OMA" id="RPICEAI"/>
<dbReference type="Pfam" id="PF02351">
    <property type="entry name" value="GDNF"/>
    <property type="match status" value="1"/>
</dbReference>
<organism evidence="9 10">
    <name type="scientific">Chiloscyllium punctatum</name>
    <name type="common">Brownbanded bambooshark</name>
    <name type="synonym">Hemiscyllium punctatum</name>
    <dbReference type="NCBI Taxonomy" id="137246"/>
    <lineage>
        <taxon>Eukaryota</taxon>
        <taxon>Metazoa</taxon>
        <taxon>Chordata</taxon>
        <taxon>Craniata</taxon>
        <taxon>Vertebrata</taxon>
        <taxon>Chondrichthyes</taxon>
        <taxon>Elasmobranchii</taxon>
        <taxon>Galeomorphii</taxon>
        <taxon>Galeoidea</taxon>
        <taxon>Orectolobiformes</taxon>
        <taxon>Hemiscylliidae</taxon>
        <taxon>Chiloscyllium</taxon>
    </lineage>
</organism>
<evidence type="ECO:0000256" key="5">
    <source>
        <dbReference type="ARBA" id="ARBA00023180"/>
    </source>
</evidence>
<dbReference type="InterPro" id="IPR039596">
    <property type="entry name" value="GAS1"/>
</dbReference>
<feature type="compositionally biased region" description="Polar residues" evidence="6">
    <location>
        <begin position="1"/>
        <end position="14"/>
    </location>
</feature>
<comment type="subcellular location">
    <subcellularLocation>
        <location evidence="1">Cell membrane</location>
    </subcellularLocation>
</comment>
<evidence type="ECO:0000256" key="7">
    <source>
        <dbReference type="SAM" id="Phobius"/>
    </source>
</evidence>
<evidence type="ECO:0000256" key="1">
    <source>
        <dbReference type="ARBA" id="ARBA00004236"/>
    </source>
</evidence>
<feature type="compositionally biased region" description="Basic and acidic residues" evidence="6">
    <location>
        <begin position="19"/>
        <end position="30"/>
    </location>
</feature>
<accession>A0A401S3C5</accession>
<keyword evidence="2" id="KW-1003">Cell membrane</keyword>
<proteinExistence type="predicted"/>
<evidence type="ECO:0000313" key="9">
    <source>
        <dbReference type="EMBL" id="GCC24907.1"/>
    </source>
</evidence>
<evidence type="ECO:0000256" key="3">
    <source>
        <dbReference type="ARBA" id="ARBA00022729"/>
    </source>
</evidence>
<keyword evidence="7" id="KW-1133">Transmembrane helix</keyword>
<dbReference type="GO" id="GO:0005886">
    <property type="term" value="C:plasma membrane"/>
    <property type="evidence" value="ECO:0007669"/>
    <property type="project" value="UniProtKB-SubCell"/>
</dbReference>
<dbReference type="STRING" id="137246.A0A401S3C5"/>
<keyword evidence="4 7" id="KW-0472">Membrane</keyword>
<gene>
    <name evidence="9" type="ORF">chiPu_0003310</name>
</gene>
<protein>
    <recommendedName>
        <fullName evidence="8">GDNF/GAS1 domain-containing protein</fullName>
    </recommendedName>
</protein>
<reference evidence="9 10" key="1">
    <citation type="journal article" date="2018" name="Nat. Ecol. Evol.">
        <title>Shark genomes provide insights into elasmobranch evolution and the origin of vertebrates.</title>
        <authorList>
            <person name="Hara Y"/>
            <person name="Yamaguchi K"/>
            <person name="Onimaru K"/>
            <person name="Kadota M"/>
            <person name="Koyanagi M"/>
            <person name="Keeley SD"/>
            <person name="Tatsumi K"/>
            <person name="Tanaka K"/>
            <person name="Motone F"/>
            <person name="Kageyama Y"/>
            <person name="Nozu R"/>
            <person name="Adachi N"/>
            <person name="Nishimura O"/>
            <person name="Nakagawa R"/>
            <person name="Tanegashima C"/>
            <person name="Kiyatake I"/>
            <person name="Matsumoto R"/>
            <person name="Murakumo K"/>
            <person name="Nishida K"/>
            <person name="Terakita A"/>
            <person name="Kuratani S"/>
            <person name="Sato K"/>
            <person name="Hyodo S Kuraku.S."/>
        </authorList>
    </citation>
    <scope>NUCLEOTIDE SEQUENCE [LARGE SCALE GENOMIC DNA]</scope>
</reference>